<dbReference type="PRINTS" id="PR00123">
    <property type="entry name" value="ATPASEA"/>
</dbReference>
<feature type="transmembrane region" description="Helical" evidence="12">
    <location>
        <begin position="98"/>
        <end position="117"/>
    </location>
</feature>
<dbReference type="InterPro" id="IPR000568">
    <property type="entry name" value="ATP_synth_F0_asu"/>
</dbReference>
<evidence type="ECO:0000313" key="13">
    <source>
        <dbReference type="EMBL" id="QDM37021.1"/>
    </source>
</evidence>
<feature type="transmembrane region" description="Helical" evidence="12">
    <location>
        <begin position="68"/>
        <end position="92"/>
    </location>
</feature>
<dbReference type="Gene3D" id="1.20.120.220">
    <property type="entry name" value="ATP synthase, F0 complex, subunit A"/>
    <property type="match status" value="1"/>
</dbReference>
<accession>A0A515KYY0</accession>
<name>A0A515KYY0_9HEMI</name>
<protein>
    <recommendedName>
        <fullName evidence="11">ATP synthase subunit a</fullName>
    </recommendedName>
</protein>
<dbReference type="GO" id="GO:0045259">
    <property type="term" value="C:proton-transporting ATP synthase complex"/>
    <property type="evidence" value="ECO:0007669"/>
    <property type="project" value="UniProtKB-KW"/>
</dbReference>
<dbReference type="Pfam" id="PF00119">
    <property type="entry name" value="ATP-synt_A"/>
    <property type="match status" value="1"/>
</dbReference>
<evidence type="ECO:0000256" key="7">
    <source>
        <dbReference type="ARBA" id="ARBA00022989"/>
    </source>
</evidence>
<keyword evidence="7 12" id="KW-1133">Transmembrane helix</keyword>
<dbReference type="EMBL" id="MG479390">
    <property type="protein sequence ID" value="QDM37021.1"/>
    <property type="molecule type" value="Genomic_DNA"/>
</dbReference>
<keyword evidence="3" id="KW-0813">Transport</keyword>
<comment type="subcellular location">
    <subcellularLocation>
        <location evidence="1">Membrane</location>
        <topology evidence="1">Multi-pass membrane protein</topology>
    </subcellularLocation>
    <subcellularLocation>
        <location evidence="11">Mitochondrion inner membrane</location>
        <topology evidence="11">Multi-pass membrane protein</topology>
    </subcellularLocation>
</comment>
<dbReference type="CDD" id="cd00310">
    <property type="entry name" value="ATP-synt_Fo_a_6"/>
    <property type="match status" value="1"/>
</dbReference>
<dbReference type="AlphaFoldDB" id="A0A515KYY0"/>
<evidence type="ECO:0000256" key="1">
    <source>
        <dbReference type="ARBA" id="ARBA00004141"/>
    </source>
</evidence>
<keyword evidence="10" id="KW-0066">ATP synthesis</keyword>
<dbReference type="GeneID" id="41658661"/>
<keyword evidence="5 12" id="KW-0812">Transmembrane</keyword>
<dbReference type="PANTHER" id="PTHR11410:SF0">
    <property type="entry name" value="ATP SYNTHASE SUBUNIT A"/>
    <property type="match status" value="1"/>
</dbReference>
<keyword evidence="4" id="KW-0138">CF(0)</keyword>
<dbReference type="GO" id="GO:0046933">
    <property type="term" value="F:proton-transporting ATP synthase activity, rotational mechanism"/>
    <property type="evidence" value="ECO:0007669"/>
    <property type="project" value="TreeGrafter"/>
</dbReference>
<evidence type="ECO:0000256" key="11">
    <source>
        <dbReference type="RuleBase" id="RU004450"/>
    </source>
</evidence>
<keyword evidence="9 12" id="KW-0472">Membrane</keyword>
<evidence type="ECO:0000256" key="2">
    <source>
        <dbReference type="ARBA" id="ARBA00006810"/>
    </source>
</evidence>
<geneLocation type="mitochondrion" evidence="13"/>
<organism evidence="13">
    <name type="scientific">Corythucha marmorata</name>
    <dbReference type="NCBI Taxonomy" id="621227"/>
    <lineage>
        <taxon>Eukaryota</taxon>
        <taxon>Metazoa</taxon>
        <taxon>Ecdysozoa</taxon>
        <taxon>Arthropoda</taxon>
        <taxon>Hexapoda</taxon>
        <taxon>Insecta</taxon>
        <taxon>Pterygota</taxon>
        <taxon>Neoptera</taxon>
        <taxon>Paraneoptera</taxon>
        <taxon>Hemiptera</taxon>
        <taxon>Heteroptera</taxon>
        <taxon>Panheteroptera</taxon>
        <taxon>Cimicomorpha</taxon>
        <taxon>Tingidae</taxon>
        <taxon>Corythucha</taxon>
    </lineage>
</organism>
<evidence type="ECO:0000256" key="3">
    <source>
        <dbReference type="ARBA" id="ARBA00022448"/>
    </source>
</evidence>
<keyword evidence="8" id="KW-0406">Ion transport</keyword>
<dbReference type="GO" id="GO:0005743">
    <property type="term" value="C:mitochondrial inner membrane"/>
    <property type="evidence" value="ECO:0007669"/>
    <property type="project" value="UniProtKB-SubCell"/>
</dbReference>
<comment type="similarity">
    <text evidence="2">Belongs to the ATPase A chain family.</text>
</comment>
<evidence type="ECO:0000256" key="6">
    <source>
        <dbReference type="ARBA" id="ARBA00022781"/>
    </source>
</evidence>
<dbReference type="PROSITE" id="PS00449">
    <property type="entry name" value="ATPASE_A"/>
    <property type="match status" value="1"/>
</dbReference>
<evidence type="ECO:0000256" key="12">
    <source>
        <dbReference type="SAM" id="Phobius"/>
    </source>
</evidence>
<dbReference type="InterPro" id="IPR035908">
    <property type="entry name" value="F0_ATP_A_sf"/>
</dbReference>
<evidence type="ECO:0000256" key="8">
    <source>
        <dbReference type="ARBA" id="ARBA00023065"/>
    </source>
</evidence>
<evidence type="ECO:0000256" key="4">
    <source>
        <dbReference type="ARBA" id="ARBA00022547"/>
    </source>
</evidence>
<dbReference type="SUPFAM" id="SSF81336">
    <property type="entry name" value="F1F0 ATP synthase subunit A"/>
    <property type="match status" value="1"/>
</dbReference>
<feature type="transmembrane region" description="Helical" evidence="12">
    <location>
        <begin position="20"/>
        <end position="37"/>
    </location>
</feature>
<dbReference type="NCBIfam" id="TIGR01131">
    <property type="entry name" value="ATP_synt_6_or_A"/>
    <property type="match status" value="1"/>
</dbReference>
<dbReference type="InterPro" id="IPR045083">
    <property type="entry name" value="ATP_synth_F0_asu_bact/mt"/>
</dbReference>
<feature type="transmembrane region" description="Helical" evidence="12">
    <location>
        <begin position="156"/>
        <end position="174"/>
    </location>
</feature>
<feature type="transmembrane region" description="Helical" evidence="12">
    <location>
        <begin position="186"/>
        <end position="207"/>
    </location>
</feature>
<keyword evidence="6" id="KW-0375">Hydrogen ion transport</keyword>
<evidence type="ECO:0000256" key="5">
    <source>
        <dbReference type="ARBA" id="ARBA00022692"/>
    </source>
</evidence>
<keyword evidence="13" id="KW-0496">Mitochondrion</keyword>
<dbReference type="PANTHER" id="PTHR11410">
    <property type="entry name" value="ATP SYNTHASE SUBUNIT A"/>
    <property type="match status" value="1"/>
</dbReference>
<gene>
    <name evidence="13" type="primary">atp6</name>
</gene>
<evidence type="ECO:0000256" key="9">
    <source>
        <dbReference type="ARBA" id="ARBA00023136"/>
    </source>
</evidence>
<proteinExistence type="inferred from homology"/>
<dbReference type="RefSeq" id="YP_009685239.1">
    <property type="nucleotide sequence ID" value="NC_044420.1"/>
</dbReference>
<dbReference type="InterPro" id="IPR023011">
    <property type="entry name" value="ATP_synth_F0_asu_AS"/>
</dbReference>
<evidence type="ECO:0000256" key="10">
    <source>
        <dbReference type="ARBA" id="ARBA00023310"/>
    </source>
</evidence>
<sequence length="223" mass="25850">MMTNLFSTFDPSTSYKISMNWISMLLFMLIVPMKFWIKNSRIQNMMLLIMEKLKTELKMSLNNKSKEVTLIMISLFMLILMNNLLGLLPYIFTATSHLNVNLAMALPLWLSIMLFSWTKKTKMMLIHLTPLGTPEPLMPFMVMIEMISNLIRPISLSVRLTANMITGHLLMTLLETSMNLINTPIIMVQLFLMTFETAVAFIQAYVFMMLMTLYISEVNYDNT</sequence>
<reference evidence="13" key="1">
    <citation type="journal article" date="2017" name="Mitochondrial DNA Part B Resour">
        <title>The complete mitochondrial genome of Corythucha marmorata (Hemiptera: Tingidae).</title>
        <authorList>
            <person name="Lin A."/>
            <person name="Zhao X."/>
            <person name="Li X."/>
            <person name="Song N."/>
        </authorList>
    </citation>
    <scope>NUCLEOTIDE SEQUENCE</scope>
</reference>